<dbReference type="Proteomes" id="UP001431963">
    <property type="component" value="Unassembled WGS sequence"/>
</dbReference>
<protein>
    <submittedName>
        <fullName evidence="1">DUF2125 domain-containing protein</fullName>
    </submittedName>
</protein>
<reference evidence="1" key="1">
    <citation type="submission" date="2024-02" db="EMBL/GenBank/DDBJ databases">
        <title>Genome sequences of strain Gemmobacter sp. JM10B15.</title>
        <authorList>
            <person name="Zhang M."/>
        </authorList>
    </citation>
    <scope>NUCLEOTIDE SEQUENCE</scope>
    <source>
        <strain evidence="1">JM10B15</strain>
    </source>
</reference>
<proteinExistence type="predicted"/>
<accession>A0ABU8BVU0</accession>
<dbReference type="Pfam" id="PF09898">
    <property type="entry name" value="DUF2125"/>
    <property type="match status" value="1"/>
</dbReference>
<name>A0ABU8BVU0_9RHOB</name>
<evidence type="ECO:0000313" key="2">
    <source>
        <dbReference type="Proteomes" id="UP001431963"/>
    </source>
</evidence>
<organism evidence="1 2">
    <name type="scientific">Gemmobacter denitrificans</name>
    <dbReference type="NCBI Taxonomy" id="3123040"/>
    <lineage>
        <taxon>Bacteria</taxon>
        <taxon>Pseudomonadati</taxon>
        <taxon>Pseudomonadota</taxon>
        <taxon>Alphaproteobacteria</taxon>
        <taxon>Rhodobacterales</taxon>
        <taxon>Paracoccaceae</taxon>
        <taxon>Gemmobacter</taxon>
    </lineage>
</organism>
<comment type="caution">
    <text evidence="1">The sequence shown here is derived from an EMBL/GenBank/DDBJ whole genome shotgun (WGS) entry which is preliminary data.</text>
</comment>
<gene>
    <name evidence="1" type="ORF">V6590_09485</name>
</gene>
<dbReference type="InterPro" id="IPR018666">
    <property type="entry name" value="DUF2125"/>
</dbReference>
<dbReference type="EMBL" id="JBALHR010000004">
    <property type="protein sequence ID" value="MEH7828385.1"/>
    <property type="molecule type" value="Genomic_DNA"/>
</dbReference>
<sequence>MRGLIWVVMILAALYGGYWFVGARAAESGAERALVEAAARGIVVDHQGLSVAGFPSRFDLTLTQPRVAAGAVGWQAEFAQVFALSYSPWKLIAALPNDQHLTLPGQTIGVQSTRMQASLFLTPSPALPLSDFKFVTEGLNLRSDAGWALAAGSVNVSLVTGEGATAQLALRGLDLVPDQALIAAMGGSLPAVIERLDLLADLELAAPLALRGDRPEVRAIDLREAHLLWGPVQATISGRVVADDLGQAEGELRLKVAGWEAGLAAAEQMGLVPEQFRVALRSVLQGLAAQSTEPGTLDLPLVMQGGRMMLGPLPLGAAPLLR</sequence>
<dbReference type="RefSeq" id="WP_335422272.1">
    <property type="nucleotide sequence ID" value="NZ_JBALHR010000004.1"/>
</dbReference>
<keyword evidence="2" id="KW-1185">Reference proteome</keyword>
<evidence type="ECO:0000313" key="1">
    <source>
        <dbReference type="EMBL" id="MEH7828385.1"/>
    </source>
</evidence>